<proteinExistence type="predicted"/>
<accession>A0A1I1C7J4</accession>
<organism evidence="2 3">
    <name type="scientific">Amycolatopsis marina</name>
    <dbReference type="NCBI Taxonomy" id="490629"/>
    <lineage>
        <taxon>Bacteria</taxon>
        <taxon>Bacillati</taxon>
        <taxon>Actinomycetota</taxon>
        <taxon>Actinomycetes</taxon>
        <taxon>Pseudonocardiales</taxon>
        <taxon>Pseudonocardiaceae</taxon>
        <taxon>Amycolatopsis</taxon>
    </lineage>
</organism>
<dbReference type="Gene3D" id="1.10.10.10">
    <property type="entry name" value="Winged helix-like DNA-binding domain superfamily/Winged helix DNA-binding domain"/>
    <property type="match status" value="1"/>
</dbReference>
<dbReference type="InterPro" id="IPR036390">
    <property type="entry name" value="WH_DNA-bd_sf"/>
</dbReference>
<protein>
    <submittedName>
        <fullName evidence="2">Uncharacterized protein</fullName>
    </submittedName>
</protein>
<dbReference type="AlphaFoldDB" id="A0A1I1C7J4"/>
<evidence type="ECO:0000256" key="1">
    <source>
        <dbReference type="SAM" id="MobiDB-lite"/>
    </source>
</evidence>
<feature type="region of interest" description="Disordered" evidence="1">
    <location>
        <begin position="48"/>
        <end position="83"/>
    </location>
</feature>
<name>A0A1I1C7J4_9PSEU</name>
<reference evidence="3" key="1">
    <citation type="submission" date="2016-10" db="EMBL/GenBank/DDBJ databases">
        <authorList>
            <person name="Varghese N."/>
            <person name="Submissions S."/>
        </authorList>
    </citation>
    <scope>NUCLEOTIDE SEQUENCE [LARGE SCALE GENOMIC DNA]</scope>
    <source>
        <strain evidence="3">CGMCC 4.3568</strain>
    </source>
</reference>
<sequence>MTLNSQTASMSLLPEDSEHVAVVAKFFRALGDPTRLRLPEFLLHDEHSVSDLRRRGRAGPGPGLDPLANCPRIDPTPTKTVTR</sequence>
<keyword evidence="3" id="KW-1185">Reference proteome</keyword>
<dbReference type="SUPFAM" id="SSF46785">
    <property type="entry name" value="Winged helix' DNA-binding domain"/>
    <property type="match status" value="1"/>
</dbReference>
<dbReference type="EMBL" id="FOKG01000020">
    <property type="protein sequence ID" value="SFB56848.1"/>
    <property type="molecule type" value="Genomic_DNA"/>
</dbReference>
<dbReference type="InterPro" id="IPR036388">
    <property type="entry name" value="WH-like_DNA-bd_sf"/>
</dbReference>
<gene>
    <name evidence="2" type="ORF">SAMN05216266_12065</name>
</gene>
<dbReference type="RefSeq" id="WP_245788752.1">
    <property type="nucleotide sequence ID" value="NZ_FOKG01000020.1"/>
</dbReference>
<evidence type="ECO:0000313" key="2">
    <source>
        <dbReference type="EMBL" id="SFB56848.1"/>
    </source>
</evidence>
<dbReference type="STRING" id="490629.SAMN05216266_12065"/>
<dbReference type="Proteomes" id="UP000243799">
    <property type="component" value="Unassembled WGS sequence"/>
</dbReference>
<evidence type="ECO:0000313" key="3">
    <source>
        <dbReference type="Proteomes" id="UP000243799"/>
    </source>
</evidence>